<dbReference type="Gene3D" id="3.40.190.10">
    <property type="entry name" value="Periplasmic binding protein-like II"/>
    <property type="match status" value="1"/>
</dbReference>
<dbReference type="OrthoDB" id="8970543at2"/>
<dbReference type="InterPro" id="IPR005064">
    <property type="entry name" value="BUG"/>
</dbReference>
<comment type="caution">
    <text evidence="3">The sequence shown here is derived from an EMBL/GenBank/DDBJ whole genome shotgun (WGS) entry which is preliminary data.</text>
</comment>
<protein>
    <submittedName>
        <fullName evidence="3">Transporter</fullName>
    </submittedName>
</protein>
<evidence type="ECO:0000256" key="2">
    <source>
        <dbReference type="SAM" id="SignalP"/>
    </source>
</evidence>
<feature type="chain" id="PRO_5015718292" evidence="2">
    <location>
        <begin position="36"/>
        <end position="332"/>
    </location>
</feature>
<comment type="similarity">
    <text evidence="1">Belongs to the UPF0065 (bug) family.</text>
</comment>
<feature type="signal peptide" evidence="2">
    <location>
        <begin position="1"/>
        <end position="35"/>
    </location>
</feature>
<dbReference type="Gene3D" id="3.40.190.150">
    <property type="entry name" value="Bordetella uptake gene, domain 1"/>
    <property type="match status" value="1"/>
</dbReference>
<evidence type="ECO:0000313" key="3">
    <source>
        <dbReference type="EMBL" id="PWG61483.1"/>
    </source>
</evidence>
<dbReference type="PIRSF" id="PIRSF017082">
    <property type="entry name" value="YflP"/>
    <property type="match status" value="1"/>
</dbReference>
<organism evidence="3 4">
    <name type="scientific">Sediminicurvatus halobius</name>
    <dbReference type="NCBI Taxonomy" id="2182432"/>
    <lineage>
        <taxon>Bacteria</taxon>
        <taxon>Pseudomonadati</taxon>
        <taxon>Pseudomonadota</taxon>
        <taxon>Gammaproteobacteria</taxon>
        <taxon>Chromatiales</taxon>
        <taxon>Ectothiorhodospiraceae</taxon>
        <taxon>Sediminicurvatus</taxon>
    </lineage>
</organism>
<dbReference type="RefSeq" id="WP_109679862.1">
    <property type="nucleotide sequence ID" value="NZ_CP086615.1"/>
</dbReference>
<dbReference type="InterPro" id="IPR042100">
    <property type="entry name" value="Bug_dom1"/>
</dbReference>
<dbReference type="SUPFAM" id="SSF53850">
    <property type="entry name" value="Periplasmic binding protein-like II"/>
    <property type="match status" value="1"/>
</dbReference>
<gene>
    <name evidence="3" type="ORF">DEM34_16100</name>
</gene>
<keyword evidence="2" id="KW-0732">Signal</keyword>
<dbReference type="Pfam" id="PF03401">
    <property type="entry name" value="TctC"/>
    <property type="match status" value="1"/>
</dbReference>
<evidence type="ECO:0000313" key="4">
    <source>
        <dbReference type="Proteomes" id="UP000245474"/>
    </source>
</evidence>
<evidence type="ECO:0000256" key="1">
    <source>
        <dbReference type="ARBA" id="ARBA00006987"/>
    </source>
</evidence>
<accession>A0A2U2MX90</accession>
<keyword evidence="4" id="KW-1185">Reference proteome</keyword>
<proteinExistence type="inferred from homology"/>
<name>A0A2U2MX90_9GAMM</name>
<dbReference type="PANTHER" id="PTHR42928">
    <property type="entry name" value="TRICARBOXYLATE-BINDING PROTEIN"/>
    <property type="match status" value="1"/>
</dbReference>
<dbReference type="EMBL" id="QFFI01000033">
    <property type="protein sequence ID" value="PWG61483.1"/>
    <property type="molecule type" value="Genomic_DNA"/>
</dbReference>
<dbReference type="AlphaFoldDB" id="A0A2U2MX90"/>
<sequence length="332" mass="36159">MENTLNSFQPEKLRKYLATGVSMAVLAAIPFSAGAQDDWPTDTIEVVSHASAGGGTDTTIRMWLEGAREQVDEDVRVVYKLGGGARLAHEYMVQRGPDCHTIMALTQTHLYTIARGNSPIEIDDIQGVARAMSDPSVIVVSSNSPLESYEEVLESSRDQALTWGVTSIGSTAHIGISRWSEAADAEARVVPFGGDGDTLTALRSGAVDITVANASEALDQINEGVFRPLAVLSPERLEDLPNVPSTYEHGHEISVNTTRGYYVHADTSTECVSSIEEFILTGMESERFHNYLSSAGLNPERNIAGAEIWDTQIKEEYQVALKALRKLEMTDR</sequence>
<dbReference type="CDD" id="cd07012">
    <property type="entry name" value="PBP2_Bug_TTT"/>
    <property type="match status" value="1"/>
</dbReference>
<reference evidence="3 4" key="1">
    <citation type="submission" date="2018-05" db="EMBL/GenBank/DDBJ databases">
        <title>Spiribacter halobius sp. nov., a moderately halophilic bacterium isolated from marine solar saltern.</title>
        <authorList>
            <person name="Zheng W.-S."/>
            <person name="Lu D.-C."/>
            <person name="Du Z.-J."/>
        </authorList>
    </citation>
    <scope>NUCLEOTIDE SEQUENCE [LARGE SCALE GENOMIC DNA]</scope>
    <source>
        <strain evidence="3 4">E85</strain>
    </source>
</reference>
<dbReference type="PANTHER" id="PTHR42928:SF5">
    <property type="entry name" value="BLR1237 PROTEIN"/>
    <property type="match status" value="1"/>
</dbReference>
<dbReference type="Proteomes" id="UP000245474">
    <property type="component" value="Unassembled WGS sequence"/>
</dbReference>